<name>A0A1V1NZK0_9BACT</name>
<gene>
    <name evidence="1" type="ORF">OMM_10991</name>
</gene>
<proteinExistence type="predicted"/>
<dbReference type="GO" id="GO:0003993">
    <property type="term" value="F:acid phosphatase activity"/>
    <property type="evidence" value="ECO:0007669"/>
    <property type="project" value="InterPro"/>
</dbReference>
<accession>A0A1V1NZK0</accession>
<dbReference type="Proteomes" id="UP000189670">
    <property type="component" value="Unassembled WGS sequence"/>
</dbReference>
<feature type="non-terminal residue" evidence="1">
    <location>
        <position position="1"/>
    </location>
</feature>
<dbReference type="GO" id="GO:0046872">
    <property type="term" value="F:metal ion binding"/>
    <property type="evidence" value="ECO:0007669"/>
    <property type="project" value="InterPro"/>
</dbReference>
<reference evidence="2" key="1">
    <citation type="submission" date="2012-11" db="EMBL/GenBank/DDBJ databases">
        <authorList>
            <person name="Lucero-Rivera Y.E."/>
            <person name="Tovar-Ramirez D."/>
        </authorList>
    </citation>
    <scope>NUCLEOTIDE SEQUENCE [LARGE SCALE GENOMIC DNA]</scope>
    <source>
        <strain evidence="2">Araruama</strain>
    </source>
</reference>
<dbReference type="SUPFAM" id="SSF49363">
    <property type="entry name" value="Purple acid phosphatase, N-terminal domain"/>
    <property type="match status" value="1"/>
</dbReference>
<protein>
    <submittedName>
        <fullName evidence="1">Uncharacterized protein</fullName>
    </submittedName>
</protein>
<sequence>DYQNWQTAFDDRGNETNSDIHHVTVRNLSLNTQYLYEIISGNIIDNNDNKFYRITTGPELRDINRFCQPGGKVFKGSIDNDLPIQAIVYIRILGETENSALESMLSNQYWYRDLANFRTEDYSALYPYECGKSMIRIDVEGGKYGIASMETKAVHYQSIEDERTSLVLESNAFCFGLNDLIRMLKVLSGFDNDDSQLYHNKVDIAEIIKSFNKFIYK</sequence>
<dbReference type="AlphaFoldDB" id="A0A1V1NZK0"/>
<organism evidence="1 2">
    <name type="scientific">Candidatus Magnetoglobus multicellularis str. Araruama</name>
    <dbReference type="NCBI Taxonomy" id="890399"/>
    <lineage>
        <taxon>Bacteria</taxon>
        <taxon>Pseudomonadati</taxon>
        <taxon>Thermodesulfobacteriota</taxon>
        <taxon>Desulfobacteria</taxon>
        <taxon>Desulfobacterales</taxon>
        <taxon>Desulfobacteraceae</taxon>
        <taxon>Candidatus Magnetoglobus</taxon>
    </lineage>
</organism>
<comment type="caution">
    <text evidence="1">The sequence shown here is derived from an EMBL/GenBank/DDBJ whole genome shotgun (WGS) entry which is preliminary data.</text>
</comment>
<evidence type="ECO:0000313" key="2">
    <source>
        <dbReference type="Proteomes" id="UP000189670"/>
    </source>
</evidence>
<dbReference type="EMBL" id="ATBP01001128">
    <property type="protein sequence ID" value="ETR67990.1"/>
    <property type="molecule type" value="Genomic_DNA"/>
</dbReference>
<evidence type="ECO:0000313" key="1">
    <source>
        <dbReference type="EMBL" id="ETR67990.1"/>
    </source>
</evidence>
<dbReference type="InterPro" id="IPR008963">
    <property type="entry name" value="Purple_acid_Pase-like_N"/>
</dbReference>